<dbReference type="PANTHER" id="PTHR32305">
    <property type="match status" value="1"/>
</dbReference>
<keyword evidence="1" id="KW-0677">Repeat</keyword>
<dbReference type="InterPro" id="IPR022385">
    <property type="entry name" value="Rhs_assc_core"/>
</dbReference>
<reference evidence="3" key="1">
    <citation type="submission" date="2018-07" db="EMBL/GenBank/DDBJ databases">
        <authorList>
            <person name="Ashton P.M."/>
            <person name="Dallman T."/>
            <person name="Nair S."/>
            <person name="De Pinna E."/>
            <person name="Peters T."/>
            <person name="Grant K."/>
        </authorList>
    </citation>
    <scope>NUCLEOTIDE SEQUENCE</scope>
    <source>
        <strain evidence="3">242348</strain>
    </source>
</reference>
<dbReference type="InterPro" id="IPR056823">
    <property type="entry name" value="TEN-like_YD-shell"/>
</dbReference>
<protein>
    <submittedName>
        <fullName evidence="3">RHS repeat-associated core domain-containing protein</fullName>
    </submittedName>
</protein>
<gene>
    <name evidence="3" type="ORF">DTU03_21475</name>
</gene>
<dbReference type="Gene3D" id="2.180.10.10">
    <property type="entry name" value="RHS repeat-associated core"/>
    <property type="match status" value="1"/>
</dbReference>
<dbReference type="Pfam" id="PF25023">
    <property type="entry name" value="TEN_YD-shell"/>
    <property type="match status" value="1"/>
</dbReference>
<dbReference type="PANTHER" id="PTHR32305:SF15">
    <property type="entry name" value="PROTEIN RHSA-RELATED"/>
    <property type="match status" value="1"/>
</dbReference>
<evidence type="ECO:0000313" key="3">
    <source>
        <dbReference type="EMBL" id="EBX8630050.1"/>
    </source>
</evidence>
<feature type="domain" description="Teneurin-like YD-shell" evidence="2">
    <location>
        <begin position="17"/>
        <end position="127"/>
    </location>
</feature>
<sequence length="372" mass="43291">MERQGWPKEPVPQVRVYKWDSADRIISVVQNDNFGEREEELRYDVCGNLFDRKPCTANQLEEYRGIQYRYDTFGRLSRKWNASQEQRFEYDADSRLVRVENVRGTLYTQVEMEYDLLGRRTVKRAHHRWTNAVEETRFGWAGLRLYSEKQPDSPEVLFTYEEGSYAPLARVVGRGDAARVQWFRNGLNGNPEALTDGQGVMQNLRFQGQYLDRETGLHYNLFRYYDPDCGRFTQPDPANLAGGINLYQYASNPLSWIDPLLRLCPKTAQKGEHATLRHRQGRPVGQTISDIQRARKTDVLIQSDGRWVVLGPNGRAHVIEADGSEIITSMSGVSRSNVGRRRGRDDQSWRDVSWEEFDNFQDIFKDHRGNKR</sequence>
<dbReference type="AlphaFoldDB" id="A0A5W7RYC9"/>
<evidence type="ECO:0000256" key="1">
    <source>
        <dbReference type="ARBA" id="ARBA00022737"/>
    </source>
</evidence>
<name>A0A5W7RYC9_SALET</name>
<organism evidence="3">
    <name type="scientific">Salmonella enterica subsp. enterica serovar Kintambo</name>
    <dbReference type="NCBI Taxonomy" id="1192730"/>
    <lineage>
        <taxon>Bacteria</taxon>
        <taxon>Pseudomonadati</taxon>
        <taxon>Pseudomonadota</taxon>
        <taxon>Gammaproteobacteria</taxon>
        <taxon>Enterobacterales</taxon>
        <taxon>Enterobacteriaceae</taxon>
        <taxon>Salmonella</taxon>
    </lineage>
</organism>
<dbReference type="NCBIfam" id="TIGR03696">
    <property type="entry name" value="Rhs_assc_core"/>
    <property type="match status" value="1"/>
</dbReference>
<dbReference type="EMBL" id="AAHMLI010000034">
    <property type="protein sequence ID" value="EBX8630050.1"/>
    <property type="molecule type" value="Genomic_DNA"/>
</dbReference>
<comment type="caution">
    <text evidence="3">The sequence shown here is derived from an EMBL/GenBank/DDBJ whole genome shotgun (WGS) entry which is preliminary data.</text>
</comment>
<accession>A0A5W7RYC9</accession>
<evidence type="ECO:0000259" key="2">
    <source>
        <dbReference type="Pfam" id="PF25023"/>
    </source>
</evidence>
<dbReference type="PRINTS" id="PR00394">
    <property type="entry name" value="RHSPROTEIN"/>
</dbReference>
<dbReference type="InterPro" id="IPR050708">
    <property type="entry name" value="T6SS_VgrG/RHS"/>
</dbReference>
<proteinExistence type="predicted"/>